<accession>A0ACC2RWQ4</accession>
<name>A0ACC2RWQ4_9FUNG</name>
<evidence type="ECO:0000313" key="1">
    <source>
        <dbReference type="EMBL" id="KAJ9054534.1"/>
    </source>
</evidence>
<dbReference type="Proteomes" id="UP001165960">
    <property type="component" value="Unassembled WGS sequence"/>
</dbReference>
<organism evidence="1 2">
    <name type="scientific">Entomophthora muscae</name>
    <dbReference type="NCBI Taxonomy" id="34485"/>
    <lineage>
        <taxon>Eukaryota</taxon>
        <taxon>Fungi</taxon>
        <taxon>Fungi incertae sedis</taxon>
        <taxon>Zoopagomycota</taxon>
        <taxon>Entomophthoromycotina</taxon>
        <taxon>Entomophthoromycetes</taxon>
        <taxon>Entomophthorales</taxon>
        <taxon>Entomophthoraceae</taxon>
        <taxon>Entomophthora</taxon>
    </lineage>
</organism>
<dbReference type="EMBL" id="QTSX02006439">
    <property type="protein sequence ID" value="KAJ9054534.1"/>
    <property type="molecule type" value="Genomic_DNA"/>
</dbReference>
<proteinExistence type="predicted"/>
<keyword evidence="2" id="KW-1185">Reference proteome</keyword>
<reference evidence="1" key="1">
    <citation type="submission" date="2022-04" db="EMBL/GenBank/DDBJ databases">
        <title>Genome of the entomopathogenic fungus Entomophthora muscae.</title>
        <authorList>
            <person name="Elya C."/>
            <person name="Lovett B.R."/>
            <person name="Lee E."/>
            <person name="Macias A.M."/>
            <person name="Hajek A.E."/>
            <person name="De Bivort B.L."/>
            <person name="Kasson M.T."/>
            <person name="De Fine Licht H.H."/>
            <person name="Stajich J.E."/>
        </authorList>
    </citation>
    <scope>NUCLEOTIDE SEQUENCE</scope>
    <source>
        <strain evidence="1">Berkeley</strain>
    </source>
</reference>
<comment type="caution">
    <text evidence="1">The sequence shown here is derived from an EMBL/GenBank/DDBJ whole genome shotgun (WGS) entry which is preliminary data.</text>
</comment>
<evidence type="ECO:0000313" key="2">
    <source>
        <dbReference type="Proteomes" id="UP001165960"/>
    </source>
</evidence>
<protein>
    <submittedName>
        <fullName evidence="1">Uncharacterized protein</fullName>
    </submittedName>
</protein>
<sequence length="113" mass="12565">MNLSLFDTPVPAEGNGTLPDWGSGGAGAKLGSRMVNTCGIFALIATLISLMSMFTHLKSYTKPNLQRYVIRIKWMVPVFALSSWISLVSLNLAFYVDAIRDVYEAFVIYCFFL</sequence>
<gene>
    <name evidence="1" type="ORF">DSO57_1013407</name>
</gene>